<evidence type="ECO:0000256" key="1">
    <source>
        <dbReference type="ARBA" id="ARBA00022448"/>
    </source>
</evidence>
<keyword evidence="3" id="KW-0479">Metal-binding</keyword>
<evidence type="ECO:0000313" key="7">
    <source>
        <dbReference type="Proteomes" id="UP000066624"/>
    </source>
</evidence>
<name>A0A0K0XYX4_9GAMM</name>
<accession>A0A0K0XYX4</accession>
<dbReference type="AlphaFoldDB" id="A0A0K0XYX4"/>
<dbReference type="PRINTS" id="PR00607">
    <property type="entry name" value="CYTCHROMECIE"/>
</dbReference>
<dbReference type="InterPro" id="IPR036909">
    <property type="entry name" value="Cyt_c-like_dom_sf"/>
</dbReference>
<dbReference type="PANTHER" id="PTHR40942:SF2">
    <property type="entry name" value="CYTOCHROME-RELATED"/>
    <property type="match status" value="1"/>
</dbReference>
<keyword evidence="6" id="KW-0812">Transmembrane</keyword>
<dbReference type="KEGG" id="wma:WM2015_2531"/>
<dbReference type="SUPFAM" id="SSF46626">
    <property type="entry name" value="Cytochrome c"/>
    <property type="match status" value="1"/>
</dbReference>
<dbReference type="InterPro" id="IPR002323">
    <property type="entry name" value="Cyt_CIE"/>
</dbReference>
<gene>
    <name evidence="6" type="ORF">WM2015_2531</name>
</gene>
<proteinExistence type="predicted"/>
<dbReference type="PANTHER" id="PTHR40942">
    <property type="match status" value="1"/>
</dbReference>
<dbReference type="GO" id="GO:0009055">
    <property type="term" value="F:electron transfer activity"/>
    <property type="evidence" value="ECO:0007669"/>
    <property type="project" value="InterPro"/>
</dbReference>
<keyword evidence="5" id="KW-0408">Iron</keyword>
<dbReference type="STRING" id="1579979.WM2015_2531"/>
<keyword evidence="2" id="KW-0349">Heme</keyword>
<keyword evidence="7" id="KW-1185">Reference proteome</keyword>
<sequence>MSEQHDREFIKRFSLTLVALMVFTVVIIFVARGIHGTMERSESQARTVAKQERILPVAGVYAGDTGRAAAQAAAEAARAAAPAVAFEGSLDGQMIYDRVCGTCHNAGAAGAPQLIAAAWDGRLDKGRDQLVANAINGINAMPARGGRMDLSDEQVAASVDYMLGALE</sequence>
<dbReference type="OrthoDB" id="9814708at2"/>
<dbReference type="Gene3D" id="1.10.760.10">
    <property type="entry name" value="Cytochrome c-like domain"/>
    <property type="match status" value="1"/>
</dbReference>
<keyword evidence="1" id="KW-0813">Transport</keyword>
<keyword evidence="4" id="KW-0249">Electron transport</keyword>
<evidence type="ECO:0000256" key="2">
    <source>
        <dbReference type="ARBA" id="ARBA00022617"/>
    </source>
</evidence>
<dbReference type="GO" id="GO:0020037">
    <property type="term" value="F:heme binding"/>
    <property type="evidence" value="ECO:0007669"/>
    <property type="project" value="InterPro"/>
</dbReference>
<dbReference type="Proteomes" id="UP000066624">
    <property type="component" value="Chromosome"/>
</dbReference>
<dbReference type="RefSeq" id="WP_049726415.1">
    <property type="nucleotide sequence ID" value="NZ_CP012154.1"/>
</dbReference>
<evidence type="ECO:0000313" key="6">
    <source>
        <dbReference type="EMBL" id="AKS42889.1"/>
    </source>
</evidence>
<evidence type="ECO:0000256" key="5">
    <source>
        <dbReference type="ARBA" id="ARBA00023004"/>
    </source>
</evidence>
<reference evidence="6 7" key="1">
    <citation type="submission" date="2015-07" db="EMBL/GenBank/DDBJ databases">
        <authorList>
            <person name="Noorani M."/>
        </authorList>
    </citation>
    <scope>NUCLEOTIDE SEQUENCE [LARGE SCALE GENOMIC DNA]</scope>
    <source>
        <strain evidence="6 7">KCTC 42284</strain>
    </source>
</reference>
<protein>
    <submittedName>
        <fullName evidence="6">Transmembrane-anchored cytochrome c</fullName>
    </submittedName>
</protein>
<dbReference type="EMBL" id="CP012154">
    <property type="protein sequence ID" value="AKS42889.1"/>
    <property type="molecule type" value="Genomic_DNA"/>
</dbReference>
<evidence type="ECO:0000256" key="4">
    <source>
        <dbReference type="ARBA" id="ARBA00022982"/>
    </source>
</evidence>
<keyword evidence="6" id="KW-0472">Membrane</keyword>
<dbReference type="Pfam" id="PF13442">
    <property type="entry name" value="Cytochrome_CBB3"/>
    <property type="match status" value="1"/>
</dbReference>
<organism evidence="6 7">
    <name type="scientific">Wenzhouxiangella marina</name>
    <dbReference type="NCBI Taxonomy" id="1579979"/>
    <lineage>
        <taxon>Bacteria</taxon>
        <taxon>Pseudomonadati</taxon>
        <taxon>Pseudomonadota</taxon>
        <taxon>Gammaproteobacteria</taxon>
        <taxon>Chromatiales</taxon>
        <taxon>Wenzhouxiangellaceae</taxon>
        <taxon>Wenzhouxiangella</taxon>
    </lineage>
</organism>
<evidence type="ECO:0000256" key="3">
    <source>
        <dbReference type="ARBA" id="ARBA00022723"/>
    </source>
</evidence>
<dbReference type="InterPro" id="IPR009056">
    <property type="entry name" value="Cyt_c-like_dom"/>
</dbReference>
<dbReference type="PROSITE" id="PS51007">
    <property type="entry name" value="CYTC"/>
    <property type="match status" value="1"/>
</dbReference>
<dbReference type="GO" id="GO:0005506">
    <property type="term" value="F:iron ion binding"/>
    <property type="evidence" value="ECO:0007669"/>
    <property type="project" value="InterPro"/>
</dbReference>